<comment type="caution">
    <text evidence="2">Lacks conserved residue(s) required for the propagation of feature annotation.</text>
</comment>
<keyword evidence="2" id="KW-0768">Sushi</keyword>
<organism evidence="4 5">
    <name type="scientific">Cirrhinus mrigala</name>
    <name type="common">Mrigala</name>
    <dbReference type="NCBI Taxonomy" id="683832"/>
    <lineage>
        <taxon>Eukaryota</taxon>
        <taxon>Metazoa</taxon>
        <taxon>Chordata</taxon>
        <taxon>Craniata</taxon>
        <taxon>Vertebrata</taxon>
        <taxon>Euteleostomi</taxon>
        <taxon>Actinopterygii</taxon>
        <taxon>Neopterygii</taxon>
        <taxon>Teleostei</taxon>
        <taxon>Ostariophysi</taxon>
        <taxon>Cypriniformes</taxon>
        <taxon>Cyprinidae</taxon>
        <taxon>Labeoninae</taxon>
        <taxon>Labeonini</taxon>
        <taxon>Cirrhinus</taxon>
    </lineage>
</organism>
<protein>
    <recommendedName>
        <fullName evidence="3">Sushi domain-containing protein</fullName>
    </recommendedName>
</protein>
<accession>A0ABD0NGL0</accession>
<proteinExistence type="predicted"/>
<dbReference type="InterPro" id="IPR035976">
    <property type="entry name" value="Sushi/SCR/CCP_sf"/>
</dbReference>
<name>A0ABD0NGL0_CIRMR</name>
<evidence type="ECO:0000313" key="4">
    <source>
        <dbReference type="EMBL" id="KAL0160056.1"/>
    </source>
</evidence>
<evidence type="ECO:0000256" key="1">
    <source>
        <dbReference type="ARBA" id="ARBA00023157"/>
    </source>
</evidence>
<keyword evidence="5" id="KW-1185">Reference proteome</keyword>
<evidence type="ECO:0000313" key="5">
    <source>
        <dbReference type="Proteomes" id="UP001529510"/>
    </source>
</evidence>
<keyword evidence="1" id="KW-1015">Disulfide bond</keyword>
<dbReference type="InterPro" id="IPR000436">
    <property type="entry name" value="Sushi_SCR_CCP_dom"/>
</dbReference>
<dbReference type="PROSITE" id="PS50923">
    <property type="entry name" value="SUSHI"/>
    <property type="match status" value="1"/>
</dbReference>
<comment type="caution">
    <text evidence="4">The sequence shown here is derived from an EMBL/GenBank/DDBJ whole genome shotgun (WGS) entry which is preliminary data.</text>
</comment>
<dbReference type="EMBL" id="JAMKFB020000022">
    <property type="protein sequence ID" value="KAL0160056.1"/>
    <property type="molecule type" value="Genomic_DNA"/>
</dbReference>
<dbReference type="Gene3D" id="2.10.70.10">
    <property type="entry name" value="Complement Module, domain 1"/>
    <property type="match status" value="1"/>
</dbReference>
<dbReference type="SMART" id="SM00032">
    <property type="entry name" value="CCP"/>
    <property type="match status" value="1"/>
</dbReference>
<dbReference type="SUPFAM" id="SSF57535">
    <property type="entry name" value="Complement control module/SCR domain"/>
    <property type="match status" value="1"/>
</dbReference>
<evidence type="ECO:0000256" key="2">
    <source>
        <dbReference type="PROSITE-ProRule" id="PRU00302"/>
    </source>
</evidence>
<sequence>TCPPPPYLENGDFNTITIVSYTCKPYYVLTKQQDQYKCVDGKWDTPPKCL</sequence>
<feature type="domain" description="Sushi" evidence="3">
    <location>
        <begin position="1"/>
        <end position="50"/>
    </location>
</feature>
<gene>
    <name evidence="4" type="ORF">M9458_043781</name>
</gene>
<feature type="non-terminal residue" evidence="4">
    <location>
        <position position="1"/>
    </location>
</feature>
<evidence type="ECO:0000259" key="3">
    <source>
        <dbReference type="PROSITE" id="PS50923"/>
    </source>
</evidence>
<dbReference type="Pfam" id="PF00084">
    <property type="entry name" value="Sushi"/>
    <property type="match status" value="1"/>
</dbReference>
<dbReference type="Proteomes" id="UP001529510">
    <property type="component" value="Unassembled WGS sequence"/>
</dbReference>
<feature type="non-terminal residue" evidence="4">
    <location>
        <position position="50"/>
    </location>
</feature>
<reference evidence="4 5" key="1">
    <citation type="submission" date="2024-05" db="EMBL/GenBank/DDBJ databases">
        <title>Genome sequencing and assembly of Indian major carp, Cirrhinus mrigala (Hamilton, 1822).</title>
        <authorList>
            <person name="Mohindra V."/>
            <person name="Chowdhury L.M."/>
            <person name="Lal K."/>
            <person name="Jena J.K."/>
        </authorList>
    </citation>
    <scope>NUCLEOTIDE SEQUENCE [LARGE SCALE GENOMIC DNA]</scope>
    <source>
        <strain evidence="4">CM1030</strain>
        <tissue evidence="4">Blood</tissue>
    </source>
</reference>
<dbReference type="CDD" id="cd00033">
    <property type="entry name" value="CCP"/>
    <property type="match status" value="1"/>
</dbReference>
<dbReference type="AlphaFoldDB" id="A0ABD0NGL0"/>